<protein>
    <submittedName>
        <fullName evidence="1">Uncharacterized protein</fullName>
    </submittedName>
</protein>
<gene>
    <name evidence="1" type="ORF">NEISUBOT_05200</name>
</gene>
<reference evidence="1 2" key="1">
    <citation type="submission" date="2010-01" db="EMBL/GenBank/DDBJ databases">
        <authorList>
            <person name="Weinstock G."/>
            <person name="Sodergren E."/>
            <person name="Clifton S."/>
            <person name="Fulton L."/>
            <person name="Fulton B."/>
            <person name="Courtney L."/>
            <person name="Fronick C."/>
            <person name="Harrison M."/>
            <person name="Strong C."/>
            <person name="Farmer C."/>
            <person name="Delahaunty K."/>
            <person name="Markovic C."/>
            <person name="Hall O."/>
            <person name="Minx P."/>
            <person name="Tomlinson C."/>
            <person name="Mitreva M."/>
            <person name="Nelson J."/>
            <person name="Hou S."/>
            <person name="Wollam A."/>
            <person name="Pepin K.H."/>
            <person name="Johnson M."/>
            <person name="Bhonagiri V."/>
            <person name="Nash W.E."/>
            <person name="Warren W."/>
            <person name="Chinwalla A."/>
            <person name="Mardis E.R."/>
            <person name="Wilson R.K."/>
        </authorList>
    </citation>
    <scope>NUCLEOTIDE SEQUENCE [LARGE SCALE GENOMIC DNA]</scope>
    <source>
        <strain evidence="1 2">NJ9703</strain>
    </source>
</reference>
<proteinExistence type="predicted"/>
<name>A0A9W5MYP7_NEISU</name>
<dbReference type="Proteomes" id="UP000004621">
    <property type="component" value="Unassembled WGS sequence"/>
</dbReference>
<evidence type="ECO:0000313" key="2">
    <source>
        <dbReference type="Proteomes" id="UP000004621"/>
    </source>
</evidence>
<dbReference type="RefSeq" id="WP_004520745.1">
    <property type="nucleotide sequence ID" value="NZ_ACEO02000011.1"/>
</dbReference>
<sequence length="152" mass="17944">MTLNQYKSKTYKNIQKTSCIASYKEVIYTHRSKQQKETAMKFTLNVIKTEQVEVKRQYETVTRFNRINTGETKEVEFKPEQNLLIVDGEEFKVCEVLAKSIKIGNEDIKTAELMTYKDGQQHLFYFLDVPAFWDKFDDLKWGKKVFGGYVKN</sequence>
<comment type="caution">
    <text evidence="1">The sequence shown here is derived from an EMBL/GenBank/DDBJ whole genome shotgun (WGS) entry which is preliminary data.</text>
</comment>
<evidence type="ECO:0000313" key="1">
    <source>
        <dbReference type="EMBL" id="EFC51473.1"/>
    </source>
</evidence>
<dbReference type="EMBL" id="ACEO02000011">
    <property type="protein sequence ID" value="EFC51473.1"/>
    <property type="molecule type" value="Genomic_DNA"/>
</dbReference>
<accession>A0A9W5MYP7</accession>
<organism evidence="1 2">
    <name type="scientific">Neisseria subflava NJ9703</name>
    <dbReference type="NCBI Taxonomy" id="546268"/>
    <lineage>
        <taxon>Bacteria</taxon>
        <taxon>Pseudomonadati</taxon>
        <taxon>Pseudomonadota</taxon>
        <taxon>Betaproteobacteria</taxon>
        <taxon>Neisseriales</taxon>
        <taxon>Neisseriaceae</taxon>
        <taxon>Neisseria</taxon>
    </lineage>
</organism>
<dbReference type="AlphaFoldDB" id="A0A9W5MYP7"/>